<proteinExistence type="predicted"/>
<reference evidence="6" key="2">
    <citation type="submission" date="2025-08" db="UniProtKB">
        <authorList>
            <consortium name="RefSeq"/>
        </authorList>
    </citation>
    <scope>IDENTIFICATION</scope>
    <source>
        <tissue evidence="6">Whole plant</tissue>
    </source>
</reference>
<dbReference type="GO" id="GO:0005741">
    <property type="term" value="C:mitochondrial outer membrane"/>
    <property type="evidence" value="ECO:0007669"/>
    <property type="project" value="TreeGrafter"/>
</dbReference>
<dbReference type="AlphaFoldDB" id="A0A9C6WI54"/>
<name>A0A9C6WI54_ARADU</name>
<keyword evidence="4" id="KW-0472">Membrane</keyword>
<keyword evidence="5" id="KW-1185">Reference proteome</keyword>
<dbReference type="PANTHER" id="PTHR45644">
    <property type="entry name" value="AAA ATPASE, PUTATIVE (AFU_ORTHOLOGUE AFUA_2G12920)-RELATED-RELATED"/>
    <property type="match status" value="1"/>
</dbReference>
<sequence>MNKNGKSENYFQDSRLRGKVKSKGFGKYASNLSSVSPRILLSGPAGSEIYQETLSKALAKHFSASLLIVDSLLLSGGTSLTEVHNAKESAKPERTPAVAKRSTQVSTSQHKKSVSKLVSSVDGQIIGGSTFCSPGWVKLETNVGSSKATILKNGDRVKFIGHIHSPSSPQTKGPSHGSRGRILLAFEDNGSSKFGLGSIDQFHMAMILEAFVKAITDTFVPVILFVCLVFLWQVLSFLCYICV</sequence>
<feature type="transmembrane region" description="Helical" evidence="4">
    <location>
        <begin position="219"/>
        <end position="242"/>
    </location>
</feature>
<keyword evidence="4" id="KW-0812">Transmembrane</keyword>
<evidence type="ECO:0000256" key="1">
    <source>
        <dbReference type="ARBA" id="ARBA00022741"/>
    </source>
</evidence>
<dbReference type="GeneID" id="107485146"/>
<evidence type="ECO:0000256" key="2">
    <source>
        <dbReference type="ARBA" id="ARBA00022840"/>
    </source>
</evidence>
<dbReference type="KEGG" id="adu:107485146"/>
<reference evidence="5" key="1">
    <citation type="journal article" date="2016" name="Nat. Genet.">
        <title>The genome sequences of Arachis duranensis and Arachis ipaensis, the diploid ancestors of cultivated peanut.</title>
        <authorList>
            <person name="Bertioli D.J."/>
            <person name="Cannon S.B."/>
            <person name="Froenicke L."/>
            <person name="Huang G."/>
            <person name="Farmer A.D."/>
            <person name="Cannon E.K."/>
            <person name="Liu X."/>
            <person name="Gao D."/>
            <person name="Clevenger J."/>
            <person name="Dash S."/>
            <person name="Ren L."/>
            <person name="Moretzsohn M.C."/>
            <person name="Shirasawa K."/>
            <person name="Huang W."/>
            <person name="Vidigal B."/>
            <person name="Abernathy B."/>
            <person name="Chu Y."/>
            <person name="Niederhuth C.E."/>
            <person name="Umale P."/>
            <person name="Araujo A.C."/>
            <person name="Kozik A."/>
            <person name="Kim K.D."/>
            <person name="Burow M.D."/>
            <person name="Varshney R.K."/>
            <person name="Wang X."/>
            <person name="Zhang X."/>
            <person name="Barkley N."/>
            <person name="Guimaraes P.M."/>
            <person name="Isobe S."/>
            <person name="Guo B."/>
            <person name="Liao B."/>
            <person name="Stalker H.T."/>
            <person name="Schmitz R.J."/>
            <person name="Scheffler B.E."/>
            <person name="Leal-Bertioli S.C."/>
            <person name="Xun X."/>
            <person name="Jackson S.A."/>
            <person name="Michelmore R."/>
            <person name="Ozias-Akins P."/>
        </authorList>
    </citation>
    <scope>NUCLEOTIDE SEQUENCE [LARGE SCALE GENOMIC DNA]</scope>
    <source>
        <strain evidence="5">cv. V14167</strain>
    </source>
</reference>
<feature type="region of interest" description="Disordered" evidence="3">
    <location>
        <begin position="83"/>
        <end position="111"/>
    </location>
</feature>
<accession>A0A9C6WI54</accession>
<evidence type="ECO:0000256" key="4">
    <source>
        <dbReference type="SAM" id="Phobius"/>
    </source>
</evidence>
<evidence type="ECO:0000256" key="3">
    <source>
        <dbReference type="SAM" id="MobiDB-lite"/>
    </source>
</evidence>
<feature type="compositionally biased region" description="Basic and acidic residues" evidence="3">
    <location>
        <begin position="84"/>
        <end position="94"/>
    </location>
</feature>
<evidence type="ECO:0000313" key="6">
    <source>
        <dbReference type="RefSeq" id="XP_052116582.1"/>
    </source>
</evidence>
<dbReference type="RefSeq" id="XP_052116582.1">
    <property type="nucleotide sequence ID" value="XM_052260622.1"/>
</dbReference>
<keyword evidence="4" id="KW-1133">Transmembrane helix</keyword>
<organism evidence="5 6">
    <name type="scientific">Arachis duranensis</name>
    <name type="common">Wild peanut</name>
    <dbReference type="NCBI Taxonomy" id="130453"/>
    <lineage>
        <taxon>Eukaryota</taxon>
        <taxon>Viridiplantae</taxon>
        <taxon>Streptophyta</taxon>
        <taxon>Embryophyta</taxon>
        <taxon>Tracheophyta</taxon>
        <taxon>Spermatophyta</taxon>
        <taxon>Magnoliopsida</taxon>
        <taxon>eudicotyledons</taxon>
        <taxon>Gunneridae</taxon>
        <taxon>Pentapetalae</taxon>
        <taxon>rosids</taxon>
        <taxon>fabids</taxon>
        <taxon>Fabales</taxon>
        <taxon>Fabaceae</taxon>
        <taxon>Papilionoideae</taxon>
        <taxon>50 kb inversion clade</taxon>
        <taxon>dalbergioids sensu lato</taxon>
        <taxon>Dalbergieae</taxon>
        <taxon>Pterocarpus clade</taxon>
        <taxon>Arachis</taxon>
    </lineage>
</organism>
<protein>
    <submittedName>
        <fullName evidence="6">Uncharacterized protein LOC107485146</fullName>
    </submittedName>
</protein>
<dbReference type="GO" id="GO:0005524">
    <property type="term" value="F:ATP binding"/>
    <property type="evidence" value="ECO:0007669"/>
    <property type="project" value="UniProtKB-KW"/>
</dbReference>
<evidence type="ECO:0000313" key="5">
    <source>
        <dbReference type="Proteomes" id="UP000515211"/>
    </source>
</evidence>
<dbReference type="PANTHER" id="PTHR45644:SF73">
    <property type="entry name" value="AAA-TYPE ATPASE FAMILY PROTEIN"/>
    <property type="match status" value="1"/>
</dbReference>
<dbReference type="Proteomes" id="UP000515211">
    <property type="component" value="Chromosome 4"/>
</dbReference>
<gene>
    <name evidence="6" type="primary">LOC107485146</name>
</gene>
<dbReference type="InterPro" id="IPR051701">
    <property type="entry name" value="Mito_OM_Translocase_MSP1"/>
</dbReference>
<keyword evidence="1" id="KW-0547">Nucleotide-binding</keyword>
<keyword evidence="2" id="KW-0067">ATP-binding</keyword>